<name>A0A1W1BQ16_9ZZZZ</name>
<reference evidence="1" key="1">
    <citation type="submission" date="2016-10" db="EMBL/GenBank/DDBJ databases">
        <authorList>
            <person name="de Groot N.N."/>
        </authorList>
    </citation>
    <scope>NUCLEOTIDE SEQUENCE</scope>
</reference>
<organism evidence="1">
    <name type="scientific">hydrothermal vent metagenome</name>
    <dbReference type="NCBI Taxonomy" id="652676"/>
    <lineage>
        <taxon>unclassified sequences</taxon>
        <taxon>metagenomes</taxon>
        <taxon>ecological metagenomes</taxon>
    </lineage>
</organism>
<gene>
    <name evidence="1" type="ORF">MNB_SV-12-572</name>
</gene>
<accession>A0A1W1BQ16</accession>
<dbReference type="AlphaFoldDB" id="A0A1W1BQ16"/>
<sequence length="38" mass="4542">MELEAITPKEIQLKFVFHNFARGLIINIQRRKNDKCRA</sequence>
<evidence type="ECO:0000313" key="1">
    <source>
        <dbReference type="EMBL" id="SFV55658.1"/>
    </source>
</evidence>
<protein>
    <submittedName>
        <fullName evidence="1">Uncharacterized protein</fullName>
    </submittedName>
</protein>
<dbReference type="EMBL" id="FPHE01000065">
    <property type="protein sequence ID" value="SFV55658.1"/>
    <property type="molecule type" value="Genomic_DNA"/>
</dbReference>
<proteinExistence type="predicted"/>